<gene>
    <name evidence="1" type="ORF">FSB_LOCUS27993</name>
    <name evidence="2" type="ORF">FSB_LOCUS36818</name>
</gene>
<organism evidence="1">
    <name type="scientific">Fagus sylvatica</name>
    <name type="common">Beechnut</name>
    <dbReference type="NCBI Taxonomy" id="28930"/>
    <lineage>
        <taxon>Eukaryota</taxon>
        <taxon>Viridiplantae</taxon>
        <taxon>Streptophyta</taxon>
        <taxon>Embryophyta</taxon>
        <taxon>Tracheophyta</taxon>
        <taxon>Spermatophyta</taxon>
        <taxon>Magnoliopsida</taxon>
        <taxon>eudicotyledons</taxon>
        <taxon>Gunneridae</taxon>
        <taxon>Pentapetalae</taxon>
        <taxon>rosids</taxon>
        <taxon>fabids</taxon>
        <taxon>Fagales</taxon>
        <taxon>Fagaceae</taxon>
        <taxon>Fagus</taxon>
    </lineage>
</organism>
<dbReference type="AlphaFoldDB" id="A0A2N9GLB5"/>
<sequence length="55" mass="6403">MANLVSKVCQCRIVTPWKASSFSASLSSPESWLDAAQRRVCQHQIRQYWCWSRTD</sequence>
<name>A0A2N9GLB5_FAGSY</name>
<accession>A0A2N9GLB5</accession>
<reference evidence="1" key="1">
    <citation type="submission" date="2018-02" db="EMBL/GenBank/DDBJ databases">
        <authorList>
            <person name="Cohen D.B."/>
            <person name="Kent A.D."/>
        </authorList>
    </citation>
    <scope>NUCLEOTIDE SEQUENCE</scope>
</reference>
<evidence type="ECO:0000313" key="1">
    <source>
        <dbReference type="EMBL" id="SPD00111.1"/>
    </source>
</evidence>
<dbReference type="EMBL" id="OIVN01002046">
    <property type="protein sequence ID" value="SPD00111.1"/>
    <property type="molecule type" value="Genomic_DNA"/>
</dbReference>
<dbReference type="EMBL" id="OIVN01003117">
    <property type="protein sequence ID" value="SPD08936.1"/>
    <property type="molecule type" value="Genomic_DNA"/>
</dbReference>
<proteinExistence type="predicted"/>
<evidence type="ECO:0000313" key="2">
    <source>
        <dbReference type="EMBL" id="SPD08936.1"/>
    </source>
</evidence>
<protein>
    <submittedName>
        <fullName evidence="1">Uncharacterized protein</fullName>
    </submittedName>
</protein>